<dbReference type="InterPro" id="IPR036188">
    <property type="entry name" value="FAD/NAD-bd_sf"/>
</dbReference>
<organism evidence="2 3">
    <name type="scientific">Aquifex aeolicus</name>
    <dbReference type="NCBI Taxonomy" id="63363"/>
    <lineage>
        <taxon>Bacteria</taxon>
        <taxon>Pseudomonadati</taxon>
        <taxon>Aquificota</taxon>
        <taxon>Aquificia</taxon>
        <taxon>Aquificales</taxon>
        <taxon>Aquificaceae</taxon>
        <taxon>Aquifex</taxon>
    </lineage>
</organism>
<accession>A0A9D0YP79</accession>
<evidence type="ECO:0000259" key="1">
    <source>
        <dbReference type="Pfam" id="PF07992"/>
    </source>
</evidence>
<proteinExistence type="predicted"/>
<dbReference type="Proteomes" id="UP000606463">
    <property type="component" value="Unassembled WGS sequence"/>
</dbReference>
<dbReference type="Pfam" id="PF07992">
    <property type="entry name" value="Pyr_redox_2"/>
    <property type="match status" value="1"/>
</dbReference>
<evidence type="ECO:0000313" key="2">
    <source>
        <dbReference type="EMBL" id="HIP98595.1"/>
    </source>
</evidence>
<dbReference type="GO" id="GO:0016491">
    <property type="term" value="F:oxidoreductase activity"/>
    <property type="evidence" value="ECO:0007669"/>
    <property type="project" value="InterPro"/>
</dbReference>
<evidence type="ECO:0000313" key="3">
    <source>
        <dbReference type="Proteomes" id="UP000606463"/>
    </source>
</evidence>
<dbReference type="PANTHER" id="PTHR43755:SF1">
    <property type="entry name" value="FAD-DEPENDENT PYRIDINE NUCLEOTIDE-DISULPHIDE OXIDOREDUCTASE"/>
    <property type="match status" value="1"/>
</dbReference>
<dbReference type="InterPro" id="IPR052541">
    <property type="entry name" value="SQRD"/>
</dbReference>
<dbReference type="AlphaFoldDB" id="A0A9D0YP79"/>
<dbReference type="InterPro" id="IPR023753">
    <property type="entry name" value="FAD/NAD-binding_dom"/>
</dbReference>
<protein>
    <submittedName>
        <fullName evidence="2">Sulfide:quinone reductase</fullName>
    </submittedName>
</protein>
<dbReference type="PRINTS" id="PR00411">
    <property type="entry name" value="PNDRDTASEI"/>
</dbReference>
<sequence>MERILVLGGGIGGVEAAIALADKGFDVELVSDKDYLWIHPISIWIPTGEISPQECQLPLQLIAERNNFKFTSGKVKKIISKERKVLIETEKGEEEKTYDRLVVAIGGVKKSHKGLEHTLSICGGKEELLSLRERYEELIKRGGGTIAFGFGGHPQDPTGVRGGPVFEALFNIHYHLKGLGLRDKFRLVFFAPMPKPGKRLGEKNADKMFDFFKKIGVDYKVGVKIKEFQPDGILFEDGEKIESDLTIFTPAVDGHPLLKESDLPLNQAGFIKIDPFCVVEGSDYTVWAVGDCATIEGPEWRAKQGHLAEVMARIVGRNIDRISKGTTEGMESYLPHVHIVCLMDMGSWGGILFARTDKRILMIPLPKVGHWLKKLWGWYYKNSKLRKIPRIPGFDKP</sequence>
<gene>
    <name evidence="2" type="ORF">EYH37_04445</name>
</gene>
<dbReference type="Gene3D" id="3.50.50.100">
    <property type="match status" value="1"/>
</dbReference>
<feature type="domain" description="FAD/NAD(P)-binding" evidence="1">
    <location>
        <begin position="3"/>
        <end position="295"/>
    </location>
</feature>
<comment type="caution">
    <text evidence="2">The sequence shown here is derived from an EMBL/GenBank/DDBJ whole genome shotgun (WGS) entry which is preliminary data.</text>
</comment>
<reference evidence="2" key="1">
    <citation type="journal article" date="2020" name="ISME J.">
        <title>Gammaproteobacteria mediating utilization of methyl-, sulfur- and petroleum organic compounds in deep ocean hydrothermal plumes.</title>
        <authorList>
            <person name="Zhou Z."/>
            <person name="Liu Y."/>
            <person name="Pan J."/>
            <person name="Cron B.R."/>
            <person name="Toner B.M."/>
            <person name="Anantharaman K."/>
            <person name="Breier J.A."/>
            <person name="Dick G.J."/>
            <person name="Li M."/>
        </authorList>
    </citation>
    <scope>NUCLEOTIDE SEQUENCE</scope>
    <source>
        <strain evidence="2">SZUA-1501</strain>
    </source>
</reference>
<dbReference type="PANTHER" id="PTHR43755">
    <property type="match status" value="1"/>
</dbReference>
<dbReference type="EMBL" id="DQVE01000047">
    <property type="protein sequence ID" value="HIP98595.1"/>
    <property type="molecule type" value="Genomic_DNA"/>
</dbReference>
<name>A0A9D0YP79_AQUAO</name>
<dbReference type="SUPFAM" id="SSF51905">
    <property type="entry name" value="FAD/NAD(P)-binding domain"/>
    <property type="match status" value="1"/>
</dbReference>